<gene>
    <name evidence="4" type="ORF">Cgig2_034046</name>
</gene>
<name>A0A9Q1QKD5_9CARY</name>
<reference evidence="4" key="1">
    <citation type="submission" date="2022-04" db="EMBL/GenBank/DDBJ databases">
        <title>Carnegiea gigantea Genome sequencing and assembly v2.</title>
        <authorList>
            <person name="Copetti D."/>
            <person name="Sanderson M.J."/>
            <person name="Burquez A."/>
            <person name="Wojciechowski M.F."/>
        </authorList>
    </citation>
    <scope>NUCLEOTIDE SEQUENCE</scope>
    <source>
        <strain evidence="4">SGP5-SGP5p</strain>
        <tissue evidence="4">Aerial part</tissue>
    </source>
</reference>
<protein>
    <recommendedName>
        <fullName evidence="3">Aminotransferase-like plant mobile domain-containing protein</fullName>
    </recommendedName>
</protein>
<dbReference type="OrthoDB" id="1750307at2759"/>
<dbReference type="Proteomes" id="UP001153076">
    <property type="component" value="Unassembled WGS sequence"/>
</dbReference>
<feature type="region of interest" description="Disordered" evidence="2">
    <location>
        <begin position="535"/>
        <end position="570"/>
    </location>
</feature>
<dbReference type="PANTHER" id="PTHR36607:SF20">
    <property type="entry name" value="AMINOTRANSFERASE-LIKE PLANT MOBILE DOMAIN-CONTAINING PROTEIN"/>
    <property type="match status" value="1"/>
</dbReference>
<evidence type="ECO:0000259" key="3">
    <source>
        <dbReference type="Pfam" id="PF10536"/>
    </source>
</evidence>
<dbReference type="Pfam" id="PF10536">
    <property type="entry name" value="PMD"/>
    <property type="match status" value="1"/>
</dbReference>
<dbReference type="EMBL" id="JAKOGI010000086">
    <property type="protein sequence ID" value="KAJ8444811.1"/>
    <property type="molecule type" value="Genomic_DNA"/>
</dbReference>
<comment type="caution">
    <text evidence="4">The sequence shown here is derived from an EMBL/GenBank/DDBJ whole genome shotgun (WGS) entry which is preliminary data.</text>
</comment>
<evidence type="ECO:0000256" key="1">
    <source>
        <dbReference type="SAM" id="Coils"/>
    </source>
</evidence>
<feature type="coiled-coil region" evidence="1">
    <location>
        <begin position="875"/>
        <end position="930"/>
    </location>
</feature>
<keyword evidence="5" id="KW-1185">Reference proteome</keyword>
<accession>A0A9Q1QKD5</accession>
<feature type="domain" description="Aminotransferase-like plant mobile" evidence="3">
    <location>
        <begin position="129"/>
        <end position="528"/>
    </location>
</feature>
<keyword evidence="1" id="KW-0175">Coiled coil</keyword>
<proteinExistence type="predicted"/>
<evidence type="ECO:0000256" key="2">
    <source>
        <dbReference type="SAM" id="MobiDB-lite"/>
    </source>
</evidence>
<dbReference type="InterPro" id="IPR019557">
    <property type="entry name" value="AminoTfrase-like_pln_mobile"/>
</dbReference>
<evidence type="ECO:0000313" key="4">
    <source>
        <dbReference type="EMBL" id="KAJ8444811.1"/>
    </source>
</evidence>
<dbReference type="AlphaFoldDB" id="A0A9Q1QKD5"/>
<dbReference type="PANTHER" id="PTHR36607">
    <property type="entry name" value="1,2-DIHYDROXY-3-KETO-5-METHYLTHIOPENTENE DIOXYGENASE 4"/>
    <property type="match status" value="1"/>
</dbReference>
<organism evidence="4 5">
    <name type="scientific">Carnegiea gigantea</name>
    <dbReference type="NCBI Taxonomy" id="171969"/>
    <lineage>
        <taxon>Eukaryota</taxon>
        <taxon>Viridiplantae</taxon>
        <taxon>Streptophyta</taxon>
        <taxon>Embryophyta</taxon>
        <taxon>Tracheophyta</taxon>
        <taxon>Spermatophyta</taxon>
        <taxon>Magnoliopsida</taxon>
        <taxon>eudicotyledons</taxon>
        <taxon>Gunneridae</taxon>
        <taxon>Pentapetalae</taxon>
        <taxon>Caryophyllales</taxon>
        <taxon>Cactineae</taxon>
        <taxon>Cactaceae</taxon>
        <taxon>Cactoideae</taxon>
        <taxon>Echinocereeae</taxon>
        <taxon>Carnegiea</taxon>
    </lineage>
</organism>
<feature type="compositionally biased region" description="Polar residues" evidence="2">
    <location>
        <begin position="553"/>
        <end position="565"/>
    </location>
</feature>
<sequence length="962" mass="109017">MAIFSDESCNKRQYLWIRLDNKDMKETKVQIRRPIAHFSKSKCPEGPPSLSSWSEENLKTGEIFLLSSHLNPQKSVPSYQLLHPDIHAGQKSWEKLPCQGEFSYTPLYWKWLEDVLTRCKDLLVANHLFDALYASLFIYDKCPNIVRAICEYWCPETNSLHTSRGEVSISLLDIYGFLGLLLSGFLYDEVVPSSKELKSSMGKGCTHLFKAYHILRQRFDHKLTIEEWIAFWFRGAVKYYAPMKSDRRSRVPLPNIMSFATKDHGWNESHVVFDELGVPKGEHTETFLAAFLSCWLCLFALPIRDAGCIRPGTFSVASSMEGGQAYCLPSAILVSIYRGLGEICRSAHPGRKGGYIPWHFLYAWVAKYFRTYDFDDSVSTNLRMSKFSGFGRAKTFNLDEARELISSGRGFCWNSAIRHRLKATLVDKGQLSRADFAYFASICSSYVCCRCEDSFVMEHYCPYRFSKQFGFHQDIPADIDFSILPSSKIMLRLHQACIRYGTNSRVFFPGQCPSLERKFTRRFQEWWSKMFLTSSDSHSGGSSKRKRASSSDQNIQRNEVPSSSRPRFKIIRSQKPLRSPALETGDNTSQMEIPGVGAALLVAPISAVRIQGVPMAPEVSDEVRLTLEPFPVTTCRRKLKSIIVCLLDEQGMPNVGGSKLDYEKTVFPPPDGAENIMDILDCDPSPTACMVESGDMNFKEKLAYVPLPSGSHCFPSIEHLSSLGQDFLGDDDEAESTLKVDALQVLPPPRLLRATPDVLVFNVDVVIREVNKGGARMTGQVILDKVLRTLFERLYYLKGEFDSLYDLIHERGGDATPLKNKVERRVHQACDLKDLQESYSDRMTIEVRESHRAEVGSKLDAASHQLDTEIARYNLGEVDSRHEELLKELQSLDDQKKDLCCQVTASEDSLQEAEQAVIDLKGQIDTLNAIEVIDPATKASLEKTEAYVKESFEDLKTFHWTP</sequence>
<evidence type="ECO:0000313" key="5">
    <source>
        <dbReference type="Proteomes" id="UP001153076"/>
    </source>
</evidence>